<keyword evidence="4" id="KW-0472">Membrane</keyword>
<dbReference type="Pfam" id="PF12833">
    <property type="entry name" value="HTH_18"/>
    <property type="match status" value="1"/>
</dbReference>
<dbReference type="InterPro" id="IPR020449">
    <property type="entry name" value="Tscrpt_reg_AraC-type_HTH"/>
</dbReference>
<dbReference type="InterPro" id="IPR018062">
    <property type="entry name" value="HTH_AraC-typ_CS"/>
</dbReference>
<keyword evidence="3" id="KW-0804">Transcription</keyword>
<feature type="transmembrane region" description="Helical" evidence="4">
    <location>
        <begin position="300"/>
        <end position="325"/>
    </location>
</feature>
<dbReference type="PANTHER" id="PTHR43280:SF28">
    <property type="entry name" value="HTH-TYPE TRANSCRIPTIONAL ACTIVATOR RHAS"/>
    <property type="match status" value="1"/>
</dbReference>
<dbReference type="SUPFAM" id="SSF46689">
    <property type="entry name" value="Homeodomain-like"/>
    <property type="match status" value="1"/>
</dbReference>
<name>A0A7M2RES1_9FIRM</name>
<proteinExistence type="predicted"/>
<keyword evidence="1" id="KW-0805">Transcription regulation</keyword>
<dbReference type="PROSITE" id="PS00041">
    <property type="entry name" value="HTH_ARAC_FAMILY_1"/>
    <property type="match status" value="1"/>
</dbReference>
<dbReference type="Gene3D" id="1.10.10.60">
    <property type="entry name" value="Homeodomain-like"/>
    <property type="match status" value="2"/>
</dbReference>
<dbReference type="RefSeq" id="WP_193734816.1">
    <property type="nucleotide sequence ID" value="NZ_CP063304.1"/>
</dbReference>
<dbReference type="EMBL" id="CP063304">
    <property type="protein sequence ID" value="QOV18454.1"/>
    <property type="molecule type" value="Genomic_DNA"/>
</dbReference>
<evidence type="ECO:0000256" key="1">
    <source>
        <dbReference type="ARBA" id="ARBA00023015"/>
    </source>
</evidence>
<dbReference type="KEGG" id="bliq:INP51_10555"/>
<evidence type="ECO:0000259" key="5">
    <source>
        <dbReference type="PROSITE" id="PS01124"/>
    </source>
</evidence>
<keyword evidence="7" id="KW-1185">Reference proteome</keyword>
<evidence type="ECO:0000313" key="7">
    <source>
        <dbReference type="Proteomes" id="UP000593601"/>
    </source>
</evidence>
<dbReference type="PRINTS" id="PR00032">
    <property type="entry name" value="HTHARAC"/>
</dbReference>
<evidence type="ECO:0000256" key="4">
    <source>
        <dbReference type="SAM" id="Phobius"/>
    </source>
</evidence>
<dbReference type="Proteomes" id="UP000593601">
    <property type="component" value="Chromosome"/>
</dbReference>
<dbReference type="AlphaFoldDB" id="A0A7M2RES1"/>
<protein>
    <submittedName>
        <fullName evidence="6">AraC family transcriptional regulator</fullName>
    </submittedName>
</protein>
<dbReference type="InterPro" id="IPR009057">
    <property type="entry name" value="Homeodomain-like_sf"/>
</dbReference>
<dbReference type="GO" id="GO:0003700">
    <property type="term" value="F:DNA-binding transcription factor activity"/>
    <property type="evidence" value="ECO:0007669"/>
    <property type="project" value="InterPro"/>
</dbReference>
<reference evidence="6 7" key="1">
    <citation type="submission" date="2020-10" db="EMBL/GenBank/DDBJ databases">
        <title>Blautia liquoris sp.nov., isolated from the mud in a fermentation cellar used for the production of Chinese strong-flavoured liquor.</title>
        <authorList>
            <person name="Lu L."/>
        </authorList>
    </citation>
    <scope>NUCLEOTIDE SEQUENCE [LARGE SCALE GENOMIC DNA]</scope>
    <source>
        <strain evidence="6 7">LZLJ-3</strain>
    </source>
</reference>
<dbReference type="GO" id="GO:0043565">
    <property type="term" value="F:sequence-specific DNA binding"/>
    <property type="evidence" value="ECO:0007669"/>
    <property type="project" value="InterPro"/>
</dbReference>
<dbReference type="InterPro" id="IPR018060">
    <property type="entry name" value="HTH_AraC"/>
</dbReference>
<feature type="transmembrane region" description="Helical" evidence="4">
    <location>
        <begin position="34"/>
        <end position="52"/>
    </location>
</feature>
<dbReference type="SMART" id="SM00342">
    <property type="entry name" value="HTH_ARAC"/>
    <property type="match status" value="1"/>
</dbReference>
<organism evidence="6 7">
    <name type="scientific">Blautia liquoris</name>
    <dbReference type="NCBI Taxonomy" id="2779518"/>
    <lineage>
        <taxon>Bacteria</taxon>
        <taxon>Bacillati</taxon>
        <taxon>Bacillota</taxon>
        <taxon>Clostridia</taxon>
        <taxon>Lachnospirales</taxon>
        <taxon>Lachnospiraceae</taxon>
        <taxon>Blautia</taxon>
    </lineage>
</organism>
<feature type="domain" description="HTH araC/xylS-type" evidence="5">
    <location>
        <begin position="646"/>
        <end position="745"/>
    </location>
</feature>
<keyword evidence="4" id="KW-0812">Transmembrane</keyword>
<evidence type="ECO:0000256" key="3">
    <source>
        <dbReference type="ARBA" id="ARBA00023163"/>
    </source>
</evidence>
<evidence type="ECO:0000256" key="2">
    <source>
        <dbReference type="ARBA" id="ARBA00023125"/>
    </source>
</evidence>
<accession>A0A7M2RES1</accession>
<gene>
    <name evidence="6" type="ORF">INP51_10555</name>
</gene>
<dbReference type="PANTHER" id="PTHR43280">
    <property type="entry name" value="ARAC-FAMILY TRANSCRIPTIONAL REGULATOR"/>
    <property type="match status" value="1"/>
</dbReference>
<sequence length="750" mass="86399">MLGIKLFTGAGDRMRIQKWRQKDYRNSSTKLKYFFSYFILLSLLLFGFFLAVRFQLSNIYTKNLNGQAKKRLEDAQEDLSRDLISVDQVNSLLIKDMDIIMTRYINDDWYHYQAAKKLDSYSTGNNIIDSICYIDLKNHTILSSGRHIRLINDVYEIYDGKNYIKFPLDEYSNTMKNQLISLQTKESRLLVYLPYNNRFQSFQVFYILDLREIKNLMDSVISPGITSVGILNEKKDIIAGSNTTMLNSCVKKTKDVHKSANAEDETLYIESNLPSNYSIAAVLSNKDIVDMVGKAFQNTYIILLVLFGVGLIVILFSMRLTYWPLHRLTEKLIPSYRANQGYVEQLDLAFTSMSSENQELQEKVDSYRLSMQKSILDSIVNRNSEISLENNVDIDALFSLDKDSTIFIVKIATPEKKTMSARDIKQLIDDSLPGNTPGTLLENAEEYMVFLVHYAGTENDKGEVLHLLMSDLYDATGYKISISNSTLSPLEIPHLYENAMIASKYWTRHPVISYDDISNRRSERSNLAYPYEQLDQLGHSLASLQFEQAKVIVDELLSLLDKSMDSSSLMPDFFIRCVLIDILSGIVNSMNRLNIKFSSYSELYFNALYLCRSTAYAEERGGISESIHTLIDTYEAEYENAAIQVDQIEKILQENYTSPDFSISSLADHFNVSIAYMSYLFKKNYKVNFIDYLWELRMNKAKEMLSMTNTNINEISIAVGYLNTSSFRRRFKQETGQTPSQYRKTKEKSK</sequence>
<keyword evidence="4" id="KW-1133">Transmembrane helix</keyword>
<keyword evidence="2" id="KW-0238">DNA-binding</keyword>
<evidence type="ECO:0000313" key="6">
    <source>
        <dbReference type="EMBL" id="QOV18454.1"/>
    </source>
</evidence>
<dbReference type="PROSITE" id="PS01124">
    <property type="entry name" value="HTH_ARAC_FAMILY_2"/>
    <property type="match status" value="1"/>
</dbReference>